<dbReference type="CDD" id="cd07940">
    <property type="entry name" value="DRE_TIM_IPMS"/>
    <property type="match status" value="1"/>
</dbReference>
<feature type="non-terminal residue" evidence="7">
    <location>
        <position position="1"/>
    </location>
</feature>
<evidence type="ECO:0000256" key="1">
    <source>
        <dbReference type="ARBA" id="ARBA00004689"/>
    </source>
</evidence>
<dbReference type="InterPro" id="IPR002034">
    <property type="entry name" value="AIPM/Hcit_synth_CS"/>
</dbReference>
<dbReference type="Pfam" id="PF00682">
    <property type="entry name" value="HMGL-like"/>
    <property type="match status" value="1"/>
</dbReference>
<dbReference type="GO" id="GO:0009098">
    <property type="term" value="P:L-leucine biosynthetic process"/>
    <property type="evidence" value="ECO:0007669"/>
    <property type="project" value="TreeGrafter"/>
</dbReference>
<sequence>QLENLNVDVIEAGFPIASPGDFEGVKLVAQTIKGCTIAGLARTLKKDIERAWEAIKYSESPRIHTFIATSPIHMKYKLQISSEQVLEGAVEAVRYARKLCPEVEFSAEDASRSEKEFLYKIFEEVIKAGATIINVPDTVGYAQPEEFGRLIKDIKENVSNIEKSVISVHCHNDLGLAVANSLEAMQNGATQIECTINGIGERAGNASLEEIVMALQTRMDIYHKVTRINSTQIYPISRLVSKLTGFTIQPNKAIVGKNAFAHEAGIHQAEGRIPP</sequence>
<dbReference type="InterPro" id="IPR050073">
    <property type="entry name" value="2-IPM_HCS-like"/>
</dbReference>
<keyword evidence="3" id="KW-0028">Amino-acid biosynthesis</keyword>
<keyword evidence="4" id="KW-0808">Transferase</keyword>
<keyword evidence="5" id="KW-0100">Branched-chain amino acid biosynthesis</keyword>
<gene>
    <name evidence="7" type="ORF">S01H4_48875</name>
</gene>
<name>X1BIJ8_9ZZZZ</name>
<evidence type="ECO:0000313" key="7">
    <source>
        <dbReference type="EMBL" id="GAG94865.1"/>
    </source>
</evidence>
<evidence type="ECO:0000256" key="3">
    <source>
        <dbReference type="ARBA" id="ARBA00022605"/>
    </source>
</evidence>
<evidence type="ECO:0000259" key="6">
    <source>
        <dbReference type="PROSITE" id="PS50991"/>
    </source>
</evidence>
<dbReference type="AlphaFoldDB" id="X1BIJ8"/>
<evidence type="ECO:0000256" key="4">
    <source>
        <dbReference type="ARBA" id="ARBA00022679"/>
    </source>
</evidence>
<reference evidence="7" key="1">
    <citation type="journal article" date="2014" name="Front. Microbiol.">
        <title>High frequency of phylogenetically diverse reductive dehalogenase-homologous genes in deep subseafloor sedimentary metagenomes.</title>
        <authorList>
            <person name="Kawai M."/>
            <person name="Futagami T."/>
            <person name="Toyoda A."/>
            <person name="Takaki Y."/>
            <person name="Nishi S."/>
            <person name="Hori S."/>
            <person name="Arai W."/>
            <person name="Tsubouchi T."/>
            <person name="Morono Y."/>
            <person name="Uchiyama I."/>
            <person name="Ito T."/>
            <person name="Fujiyama A."/>
            <person name="Inagaki F."/>
            <person name="Takami H."/>
        </authorList>
    </citation>
    <scope>NUCLEOTIDE SEQUENCE</scope>
    <source>
        <strain evidence="7">Expedition CK06-06</strain>
    </source>
</reference>
<dbReference type="InterPro" id="IPR013785">
    <property type="entry name" value="Aldolase_TIM"/>
</dbReference>
<dbReference type="SUPFAM" id="SSF51569">
    <property type="entry name" value="Aldolase"/>
    <property type="match status" value="1"/>
</dbReference>
<feature type="non-terminal residue" evidence="7">
    <location>
        <position position="275"/>
    </location>
</feature>
<dbReference type="FunFam" id="3.20.20.70:FF:000010">
    <property type="entry name" value="2-isopropylmalate synthase"/>
    <property type="match status" value="1"/>
</dbReference>
<dbReference type="PROSITE" id="PS00816">
    <property type="entry name" value="AIPM_HOMOCIT_SYNTH_2"/>
    <property type="match status" value="1"/>
</dbReference>
<comment type="caution">
    <text evidence="7">The sequence shown here is derived from an EMBL/GenBank/DDBJ whole genome shotgun (WGS) entry which is preliminary data.</text>
</comment>
<dbReference type="GO" id="GO:0003852">
    <property type="term" value="F:2-isopropylmalate synthase activity"/>
    <property type="evidence" value="ECO:0007669"/>
    <property type="project" value="UniProtKB-EC"/>
</dbReference>
<organism evidence="7">
    <name type="scientific">marine sediment metagenome</name>
    <dbReference type="NCBI Taxonomy" id="412755"/>
    <lineage>
        <taxon>unclassified sequences</taxon>
        <taxon>metagenomes</taxon>
        <taxon>ecological metagenomes</taxon>
    </lineage>
</organism>
<proteinExistence type="predicted"/>
<dbReference type="PANTHER" id="PTHR10277">
    <property type="entry name" value="HOMOCITRATE SYNTHASE-RELATED"/>
    <property type="match status" value="1"/>
</dbReference>
<dbReference type="PROSITE" id="PS50991">
    <property type="entry name" value="PYR_CT"/>
    <property type="match status" value="1"/>
</dbReference>
<dbReference type="Gene3D" id="3.20.20.70">
    <property type="entry name" value="Aldolase class I"/>
    <property type="match status" value="1"/>
</dbReference>
<feature type="domain" description="Pyruvate carboxyltransferase" evidence="6">
    <location>
        <begin position="1"/>
        <end position="234"/>
    </location>
</feature>
<dbReference type="EC" id="2.3.3.13" evidence="2"/>
<evidence type="ECO:0000256" key="2">
    <source>
        <dbReference type="ARBA" id="ARBA00012973"/>
    </source>
</evidence>
<protein>
    <recommendedName>
        <fullName evidence="2">2-isopropylmalate synthase</fullName>
        <ecNumber evidence="2">2.3.3.13</ecNumber>
    </recommendedName>
</protein>
<dbReference type="InterPro" id="IPR000891">
    <property type="entry name" value="PYR_CT"/>
</dbReference>
<accession>X1BIJ8</accession>
<dbReference type="EMBL" id="BART01027586">
    <property type="protein sequence ID" value="GAG94865.1"/>
    <property type="molecule type" value="Genomic_DNA"/>
</dbReference>
<comment type="pathway">
    <text evidence="1">Amino-acid biosynthesis; L-leucine biosynthesis; L-leucine from 3-methyl-2-oxobutanoate: step 1/4.</text>
</comment>
<dbReference type="PANTHER" id="PTHR10277:SF9">
    <property type="entry name" value="2-ISOPROPYLMALATE SYNTHASE 1, CHLOROPLASTIC-RELATED"/>
    <property type="match status" value="1"/>
</dbReference>
<evidence type="ECO:0000256" key="5">
    <source>
        <dbReference type="ARBA" id="ARBA00023304"/>
    </source>
</evidence>